<feature type="chain" id="PRO_5047373338" evidence="2">
    <location>
        <begin position="20"/>
        <end position="213"/>
    </location>
</feature>
<protein>
    <submittedName>
        <fullName evidence="3">Outer membrane lipoprotein carrier protein LolA</fullName>
    </submittedName>
</protein>
<evidence type="ECO:0000256" key="2">
    <source>
        <dbReference type="SAM" id="SignalP"/>
    </source>
</evidence>
<dbReference type="EMBL" id="JAKJSC010000009">
    <property type="protein sequence ID" value="MDE5420265.1"/>
    <property type="molecule type" value="Genomic_DNA"/>
</dbReference>
<gene>
    <name evidence="3" type="ORF">L3049_19915</name>
</gene>
<evidence type="ECO:0000256" key="1">
    <source>
        <dbReference type="ARBA" id="ARBA00022729"/>
    </source>
</evidence>
<name>A0ABT5VXX0_9BACT</name>
<dbReference type="RefSeq" id="WP_275111596.1">
    <property type="nucleotide sequence ID" value="NZ_JAKJSC010000009.1"/>
</dbReference>
<sequence>MKRVFCILLLGILCFNLSAQDNKAKEVLDKVSAKNKEFKSIKAEFTFSMDNEEENIHDESEGSIILMGDKYRLKVMGTDNYFDGATLYSHMIDSEEVNITEPEEDEDGGLDPSKIFTIYESGFSYKYVKEESKGNVSYHVIDLFPKDTEKEFTHIRLRINKAKSQIESLESVGKDGNNINIVLKSLTPNLSFSASDFVFDQESHPDVEINDMR</sequence>
<dbReference type="InterPro" id="IPR004564">
    <property type="entry name" value="OM_lipoprot_carrier_LolA-like"/>
</dbReference>
<evidence type="ECO:0000313" key="3">
    <source>
        <dbReference type="EMBL" id="MDE5420265.1"/>
    </source>
</evidence>
<keyword evidence="3" id="KW-0449">Lipoprotein</keyword>
<accession>A0ABT5VXX0</accession>
<keyword evidence="1 2" id="KW-0732">Signal</keyword>
<dbReference type="CDD" id="cd16325">
    <property type="entry name" value="LolA"/>
    <property type="match status" value="1"/>
</dbReference>
<comment type="caution">
    <text evidence="3">The sequence shown here is derived from an EMBL/GenBank/DDBJ whole genome shotgun (WGS) entry which is preliminary data.</text>
</comment>
<feature type="signal peptide" evidence="2">
    <location>
        <begin position="1"/>
        <end position="19"/>
    </location>
</feature>
<dbReference type="Gene3D" id="2.50.20.10">
    <property type="entry name" value="Lipoprotein localisation LolA/LolB/LppX"/>
    <property type="match status" value="1"/>
</dbReference>
<dbReference type="Proteomes" id="UP001528920">
    <property type="component" value="Unassembled WGS sequence"/>
</dbReference>
<dbReference type="PANTHER" id="PTHR35869:SF1">
    <property type="entry name" value="OUTER-MEMBRANE LIPOPROTEIN CARRIER PROTEIN"/>
    <property type="match status" value="1"/>
</dbReference>
<evidence type="ECO:0000313" key="4">
    <source>
        <dbReference type="Proteomes" id="UP001528920"/>
    </source>
</evidence>
<dbReference type="InterPro" id="IPR029046">
    <property type="entry name" value="LolA/LolB/LppX"/>
</dbReference>
<dbReference type="SUPFAM" id="SSF89392">
    <property type="entry name" value="Prokaryotic lipoproteins and lipoprotein localization factors"/>
    <property type="match status" value="1"/>
</dbReference>
<dbReference type="PANTHER" id="PTHR35869">
    <property type="entry name" value="OUTER-MEMBRANE LIPOPROTEIN CARRIER PROTEIN"/>
    <property type="match status" value="1"/>
</dbReference>
<dbReference type="Pfam" id="PF03548">
    <property type="entry name" value="LolA"/>
    <property type="match status" value="1"/>
</dbReference>
<proteinExistence type="predicted"/>
<organism evidence="3 4">
    <name type="scientific">Paralabilibaculum antarcticum</name>
    <dbReference type="NCBI Taxonomy" id="2912572"/>
    <lineage>
        <taxon>Bacteria</taxon>
        <taxon>Pseudomonadati</taxon>
        <taxon>Bacteroidota</taxon>
        <taxon>Bacteroidia</taxon>
        <taxon>Marinilabiliales</taxon>
        <taxon>Marinifilaceae</taxon>
        <taxon>Paralabilibaculum</taxon>
    </lineage>
</organism>
<reference evidence="3 4" key="1">
    <citation type="submission" date="2022-01" db="EMBL/GenBank/DDBJ databases">
        <title>Labilibaculum sp. nov, a marine bacterium isolated from Antarctica.</title>
        <authorList>
            <person name="Dai W."/>
        </authorList>
    </citation>
    <scope>NUCLEOTIDE SEQUENCE [LARGE SCALE GENOMIC DNA]</scope>
    <source>
        <strain evidence="3 4">DW002</strain>
    </source>
</reference>
<keyword evidence="4" id="KW-1185">Reference proteome</keyword>